<feature type="compositionally biased region" description="Basic and acidic residues" evidence="6">
    <location>
        <begin position="33"/>
        <end position="49"/>
    </location>
</feature>
<evidence type="ECO:0000256" key="7">
    <source>
        <dbReference type="SAM" id="Phobius"/>
    </source>
</evidence>
<feature type="transmembrane region" description="Helical" evidence="7">
    <location>
        <begin position="81"/>
        <end position="107"/>
    </location>
</feature>
<feature type="transmembrane region" description="Helical" evidence="7">
    <location>
        <begin position="549"/>
        <end position="570"/>
    </location>
</feature>
<dbReference type="SUPFAM" id="SSF103473">
    <property type="entry name" value="MFS general substrate transporter"/>
    <property type="match status" value="1"/>
</dbReference>
<feature type="transmembrane region" description="Helical" evidence="7">
    <location>
        <begin position="388"/>
        <end position="407"/>
    </location>
</feature>
<feature type="transmembrane region" description="Helical" evidence="7">
    <location>
        <begin position="414"/>
        <end position="432"/>
    </location>
</feature>
<feature type="transmembrane region" description="Helical" evidence="7">
    <location>
        <begin position="239"/>
        <end position="258"/>
    </location>
</feature>
<keyword evidence="10" id="KW-1185">Reference proteome</keyword>
<dbReference type="PROSITE" id="PS50850">
    <property type="entry name" value="MFS"/>
    <property type="match status" value="1"/>
</dbReference>
<feature type="domain" description="Major facilitator superfamily (MFS) profile" evidence="8">
    <location>
        <begin position="84"/>
        <end position="576"/>
    </location>
</feature>
<feature type="transmembrane region" description="Helical" evidence="7">
    <location>
        <begin position="119"/>
        <end position="137"/>
    </location>
</feature>
<dbReference type="PANTHER" id="PTHR23501">
    <property type="entry name" value="MAJOR FACILITATOR SUPERFAMILY"/>
    <property type="match status" value="1"/>
</dbReference>
<feature type="transmembrane region" description="Helical" evidence="7">
    <location>
        <begin position="279"/>
        <end position="298"/>
    </location>
</feature>
<feature type="transmembrane region" description="Helical" evidence="7">
    <location>
        <begin position="149"/>
        <end position="168"/>
    </location>
</feature>
<comment type="caution">
    <text evidence="9">The sequence shown here is derived from an EMBL/GenBank/DDBJ whole genome shotgun (WGS) entry which is preliminary data.</text>
</comment>
<dbReference type="EMBL" id="JBBWRZ010000012">
    <property type="protein sequence ID" value="KAK8224740.1"/>
    <property type="molecule type" value="Genomic_DNA"/>
</dbReference>
<evidence type="ECO:0000256" key="3">
    <source>
        <dbReference type="ARBA" id="ARBA00022692"/>
    </source>
</evidence>
<feature type="transmembrane region" description="Helical" evidence="7">
    <location>
        <begin position="444"/>
        <end position="467"/>
    </location>
</feature>
<evidence type="ECO:0000313" key="9">
    <source>
        <dbReference type="EMBL" id="KAK8224740.1"/>
    </source>
</evidence>
<keyword evidence="5 7" id="KW-0472">Membrane</keyword>
<feature type="region of interest" description="Disordered" evidence="6">
    <location>
        <begin position="1"/>
        <end position="49"/>
    </location>
</feature>
<name>A0ABR1YBC6_9PEZI</name>
<evidence type="ECO:0000256" key="6">
    <source>
        <dbReference type="SAM" id="MobiDB-lite"/>
    </source>
</evidence>
<feature type="transmembrane region" description="Helical" evidence="7">
    <location>
        <begin position="209"/>
        <end position="233"/>
    </location>
</feature>
<dbReference type="InterPro" id="IPR011701">
    <property type="entry name" value="MFS"/>
</dbReference>
<accession>A0ABR1YBC6</accession>
<evidence type="ECO:0000256" key="4">
    <source>
        <dbReference type="ARBA" id="ARBA00022989"/>
    </source>
</evidence>
<proteinExistence type="predicted"/>
<evidence type="ECO:0000313" key="10">
    <source>
        <dbReference type="Proteomes" id="UP001492380"/>
    </source>
</evidence>
<feature type="transmembrane region" description="Helical" evidence="7">
    <location>
        <begin position="174"/>
        <end position="197"/>
    </location>
</feature>
<dbReference type="CDD" id="cd17502">
    <property type="entry name" value="MFS_Azr1_MDR_like"/>
    <property type="match status" value="1"/>
</dbReference>
<feature type="transmembrane region" description="Helical" evidence="7">
    <location>
        <begin position="347"/>
        <end position="368"/>
    </location>
</feature>
<keyword evidence="4 7" id="KW-1133">Transmembrane helix</keyword>
<dbReference type="InterPro" id="IPR020846">
    <property type="entry name" value="MFS_dom"/>
</dbReference>
<keyword evidence="3 7" id="KW-0812">Transmembrane</keyword>
<dbReference type="Gene3D" id="1.20.1720.10">
    <property type="entry name" value="Multidrug resistance protein D"/>
    <property type="match status" value="1"/>
</dbReference>
<dbReference type="Gene3D" id="1.20.1250.20">
    <property type="entry name" value="MFS general substrate transporter like domains"/>
    <property type="match status" value="1"/>
</dbReference>
<dbReference type="InterPro" id="IPR036259">
    <property type="entry name" value="MFS_trans_sf"/>
</dbReference>
<evidence type="ECO:0000256" key="2">
    <source>
        <dbReference type="ARBA" id="ARBA00022448"/>
    </source>
</evidence>
<evidence type="ECO:0000256" key="5">
    <source>
        <dbReference type="ARBA" id="ARBA00023136"/>
    </source>
</evidence>
<gene>
    <name evidence="9" type="ORF">HDK90DRAFT_91034</name>
</gene>
<feature type="transmembrane region" description="Helical" evidence="7">
    <location>
        <begin position="479"/>
        <end position="498"/>
    </location>
</feature>
<evidence type="ECO:0000256" key="1">
    <source>
        <dbReference type="ARBA" id="ARBA00004141"/>
    </source>
</evidence>
<dbReference type="PANTHER" id="PTHR23501:SF177">
    <property type="entry name" value="MAJOR FACILITATOR SUPERFAMILY (MFS) PROFILE DOMAIN-CONTAINING PROTEIN-RELATED"/>
    <property type="match status" value="1"/>
</dbReference>
<reference evidence="9 10" key="1">
    <citation type="submission" date="2024-04" db="EMBL/GenBank/DDBJ databases">
        <title>Phyllosticta paracitricarpa is synonymous to the EU quarantine fungus P. citricarpa based on phylogenomic analyses.</title>
        <authorList>
            <consortium name="Lawrence Berkeley National Laboratory"/>
            <person name="Van Ingen-Buijs V.A."/>
            <person name="Van Westerhoven A.C."/>
            <person name="Haridas S."/>
            <person name="Skiadas P."/>
            <person name="Martin F."/>
            <person name="Groenewald J.Z."/>
            <person name="Crous P.W."/>
            <person name="Seidl M.F."/>
        </authorList>
    </citation>
    <scope>NUCLEOTIDE SEQUENCE [LARGE SCALE GENOMIC DNA]</scope>
    <source>
        <strain evidence="9 10">CBS 123374</strain>
    </source>
</reference>
<keyword evidence="2" id="KW-0813">Transport</keyword>
<comment type="subcellular location">
    <subcellularLocation>
        <location evidence="1">Membrane</location>
        <topology evidence="1">Multi-pass membrane protein</topology>
    </subcellularLocation>
</comment>
<sequence>MAASDKDVDAGNTTLQVPTARDHGSAKTSHTSLADDKSTASRRDSTDEKAIQAKDVEAFVDEDGAKLEPVVSSEYPTGLKLAIIVIAVILAIFLVALDMTIVATAIPKITDDFKSLDQVGWYGSAFFLTVAAFQSTWGKAYKYFPLKTVFLICIFIFEVGSLICGVAQDSTTLIVGRAIAGMGGAGIAAGCYTIIAFTAPPSQVPAYTGILGATYAVASVIGPLIGGAFASGVSWRWCFYINLPVGGLSAAIIVIWFTTPKAAKPVKETLKEKIYQMDLLGTAVLLCAFTCLILALQWGGTTKSWGSSDVIGVLVGFGVIIALFLVIEWWLGDRALMVPRLLKQKTLGLLCVFQFFNSSVFMLLLYYLPIYFQAVNGVSAAQSGIRNLPFILAIGLFTIFSGGFITALGHYLPLMVAGAALACIGSGLIYTFSLSTPSSEWIGYQALTGIGSGLGIQIPVIVGQAVVPASDVSSMTAILIFWQTVAGAIFVSVGQSLFSNRLVQEVSKNVAGVDPKLVVATGATELRGVFEGAQLQGILEAYMAGLKDAYALAIALGGVATVVAIVMCVWDRRKLQKGQVGGGAA</sequence>
<evidence type="ECO:0000259" key="8">
    <source>
        <dbReference type="PROSITE" id="PS50850"/>
    </source>
</evidence>
<organism evidence="9 10">
    <name type="scientific">Phyllosticta capitalensis</name>
    <dbReference type="NCBI Taxonomy" id="121624"/>
    <lineage>
        <taxon>Eukaryota</taxon>
        <taxon>Fungi</taxon>
        <taxon>Dikarya</taxon>
        <taxon>Ascomycota</taxon>
        <taxon>Pezizomycotina</taxon>
        <taxon>Dothideomycetes</taxon>
        <taxon>Dothideomycetes incertae sedis</taxon>
        <taxon>Botryosphaeriales</taxon>
        <taxon>Phyllostictaceae</taxon>
        <taxon>Phyllosticta</taxon>
    </lineage>
</organism>
<feature type="transmembrane region" description="Helical" evidence="7">
    <location>
        <begin position="310"/>
        <end position="331"/>
    </location>
</feature>
<protein>
    <submittedName>
        <fullName evidence="9">MFS gliotoxin efflux transporter glia</fullName>
    </submittedName>
</protein>
<dbReference type="Pfam" id="PF07690">
    <property type="entry name" value="MFS_1"/>
    <property type="match status" value="1"/>
</dbReference>
<dbReference type="Proteomes" id="UP001492380">
    <property type="component" value="Unassembled WGS sequence"/>
</dbReference>